<accession>A0A498H457</accession>
<protein>
    <submittedName>
        <fullName evidence="2">Uncharacterized protein</fullName>
    </submittedName>
</protein>
<dbReference type="AlphaFoldDB" id="A0A498H457"/>
<evidence type="ECO:0000256" key="1">
    <source>
        <dbReference type="SAM" id="Phobius"/>
    </source>
</evidence>
<gene>
    <name evidence="2" type="ORF">ABH15_01560</name>
</gene>
<dbReference type="Proteomes" id="UP000290932">
    <property type="component" value="Unassembled WGS sequence"/>
</dbReference>
<dbReference type="EMBL" id="LHQS01000001">
    <property type="protein sequence ID" value="RXE56868.1"/>
    <property type="molecule type" value="Genomic_DNA"/>
</dbReference>
<keyword evidence="3" id="KW-1185">Reference proteome</keyword>
<keyword evidence="1" id="KW-0812">Transmembrane</keyword>
<evidence type="ECO:0000313" key="3">
    <source>
        <dbReference type="Proteomes" id="UP000290932"/>
    </source>
</evidence>
<keyword evidence="1" id="KW-1133">Transmembrane helix</keyword>
<sequence>MAGGMQTVDDRCIIPIISLSTIAGCAGGYVSVVPVALIISEGGCERIVYLTADNVSEENRAGIEAFCRETAHTRTHPSGPL</sequence>
<reference evidence="2 3" key="1">
    <citation type="journal article" date="2015" name="Int. J. Syst. Evol. Microbiol.">
        <title>Methanoculleus taiwanensis sp. nov., a methanogen isolated from deep marine sediment at the deformation front area near Taiwan.</title>
        <authorList>
            <person name="Weng C.Y."/>
            <person name="Chen S.C."/>
            <person name="Lai M.C."/>
            <person name="Wu S.Y."/>
            <person name="Lin S."/>
            <person name="Yang T.F."/>
            <person name="Chen P.C."/>
        </authorList>
    </citation>
    <scope>NUCLEOTIDE SEQUENCE [LARGE SCALE GENOMIC DNA]</scope>
    <source>
        <strain evidence="2 3">CYW4</strain>
    </source>
</reference>
<feature type="transmembrane region" description="Helical" evidence="1">
    <location>
        <begin position="12"/>
        <end position="39"/>
    </location>
</feature>
<organism evidence="2 3">
    <name type="scientific">Methanoculleus taiwanensis</name>
    <dbReference type="NCBI Taxonomy" id="1550565"/>
    <lineage>
        <taxon>Archaea</taxon>
        <taxon>Methanobacteriati</taxon>
        <taxon>Methanobacteriota</taxon>
        <taxon>Stenosarchaea group</taxon>
        <taxon>Methanomicrobia</taxon>
        <taxon>Methanomicrobiales</taxon>
        <taxon>Methanomicrobiaceae</taxon>
        <taxon>Methanoculleus</taxon>
    </lineage>
</organism>
<comment type="caution">
    <text evidence="2">The sequence shown here is derived from an EMBL/GenBank/DDBJ whole genome shotgun (WGS) entry which is preliminary data.</text>
</comment>
<keyword evidence="1" id="KW-0472">Membrane</keyword>
<name>A0A498H457_9EURY</name>
<proteinExistence type="predicted"/>
<evidence type="ECO:0000313" key="2">
    <source>
        <dbReference type="EMBL" id="RXE56868.1"/>
    </source>
</evidence>